<organism evidence="5 6">
    <name type="scientific">Congregibacter litoralis KT71</name>
    <dbReference type="NCBI Taxonomy" id="314285"/>
    <lineage>
        <taxon>Bacteria</taxon>
        <taxon>Pseudomonadati</taxon>
        <taxon>Pseudomonadota</taxon>
        <taxon>Gammaproteobacteria</taxon>
        <taxon>Cellvibrionales</taxon>
        <taxon>Halieaceae</taxon>
        <taxon>Congregibacter</taxon>
    </lineage>
</organism>
<dbReference type="eggNOG" id="COG1012">
    <property type="taxonomic scope" value="Bacteria"/>
</dbReference>
<dbReference type="NCBIfam" id="TIGR02288">
    <property type="entry name" value="PaaN_2"/>
    <property type="match status" value="1"/>
</dbReference>
<keyword evidence="2" id="KW-0520">NAD</keyword>
<proteinExistence type="predicted"/>
<dbReference type="InterPro" id="IPR011975">
    <property type="entry name" value="PaaN_2"/>
</dbReference>
<dbReference type="InterPro" id="IPR015590">
    <property type="entry name" value="Aldehyde_DH_dom"/>
</dbReference>
<dbReference type="RefSeq" id="WP_023659550.1">
    <property type="nucleotide sequence ID" value="NZ_CM002299.1"/>
</dbReference>
<dbReference type="STRING" id="314285.KT71_15686"/>
<name>A4A358_9GAMM</name>
<dbReference type="PANTHER" id="PTHR42862:SF1">
    <property type="entry name" value="DELTA-1-PYRROLINE-5-CARBOXYLATE DEHYDROGENASE 2, ISOFORM A-RELATED"/>
    <property type="match status" value="1"/>
</dbReference>
<comment type="caution">
    <text evidence="5">The sequence shown here is derived from an EMBL/GenBank/DDBJ whole genome shotgun (WGS) entry which is preliminary data.</text>
</comment>
<dbReference type="AlphaFoldDB" id="A4A358"/>
<dbReference type="GO" id="GO:0010133">
    <property type="term" value="P:L-proline catabolic process to L-glutamate"/>
    <property type="evidence" value="ECO:0007669"/>
    <property type="project" value="TreeGrafter"/>
</dbReference>
<dbReference type="Proteomes" id="UP000019205">
    <property type="component" value="Chromosome"/>
</dbReference>
<feature type="region of interest" description="Disordered" evidence="3">
    <location>
        <begin position="44"/>
        <end position="64"/>
    </location>
</feature>
<reference evidence="5 6" key="1">
    <citation type="journal article" date="2007" name="Proc. Natl. Acad. Sci. U.S.A.">
        <title>Characterization of a marine gammaproteobacterium capable of aerobic anoxygenic photosynthesis.</title>
        <authorList>
            <person name="Fuchs B.M."/>
            <person name="Spring S."/>
            <person name="Teeling H."/>
            <person name="Quast C."/>
            <person name="Wulf J."/>
            <person name="Schattenhofer M."/>
            <person name="Yan S."/>
            <person name="Ferriera S."/>
            <person name="Johnson J."/>
            <person name="Glockner F.O."/>
            <person name="Amann R."/>
        </authorList>
    </citation>
    <scope>NUCLEOTIDE SEQUENCE [LARGE SCALE GENOMIC DNA]</scope>
    <source>
        <strain evidence="5">KT71</strain>
    </source>
</reference>
<evidence type="ECO:0000256" key="2">
    <source>
        <dbReference type="ARBA" id="ARBA00023027"/>
    </source>
</evidence>
<feature type="domain" description="Aldehyde dehydrogenase" evidence="4">
    <location>
        <begin position="109"/>
        <end position="491"/>
    </location>
</feature>
<gene>
    <name evidence="5" type="ORF">KT71_15686</name>
</gene>
<evidence type="ECO:0000259" key="4">
    <source>
        <dbReference type="Pfam" id="PF00171"/>
    </source>
</evidence>
<evidence type="ECO:0000313" key="5">
    <source>
        <dbReference type="EMBL" id="EAQ99125.2"/>
    </source>
</evidence>
<keyword evidence="1" id="KW-0560">Oxidoreductase</keyword>
<evidence type="ECO:0000256" key="3">
    <source>
        <dbReference type="SAM" id="MobiDB-lite"/>
    </source>
</evidence>
<sequence length="592" mass="63172">MTHATPGKPTMAKPTISAPQRALVEKHAATLDAAMDAVMSRKSWSPFKDSPSSKIHGEEKPPAGKAAFEARLNQRFDIDLPGITGWSGEEVSPFTREPLGITYPLCEPEALIASAKTAMADWSKASPGLRIALCLEVAEQLYDNNFEMAHAVMHVAGQSYTQAFSGSGPNALDRGIEALAYAAMAMDKVTPAAEYHRQFGRDQVALEKTYTLVPRGVGLVICCASFPTWNAYPAMFASLATGNPVIVKPHPIAILPMAIVVERCRAVLSAFGFDPNLVTLAADTIAEPIAGHYVDHPDVQIIDFTGSPRYGSHLEKTVTGKQLFTETAGVNSVVVESVDDLVASMRAIARASSLFSAQMCTSPQVVFVPKDGIQTRDGHASFDAVAQCIVDEIDALAANPKVAAGIMGAVQAQLSLDVVTEASQMAGGEGLRILREGEAYAHPDFPKALTRTMMVIAGDSSHQAMYAEERFGPVLFVVATDSADAAAQEATELARTRGTISCYMYSTDEDFIDRWVDVYAAVGANLSINLTGAMWINFAAAYSDYHVTGLNPAGNACLADLSFVASRFRIAQRRRPIVTPLSGSAEKTASTG</sequence>
<dbReference type="Gene3D" id="3.40.605.10">
    <property type="entry name" value="Aldehyde Dehydrogenase, Chain A, domain 1"/>
    <property type="match status" value="1"/>
</dbReference>
<dbReference type="InterPro" id="IPR016162">
    <property type="entry name" value="Ald_DH_N"/>
</dbReference>
<dbReference type="Pfam" id="PF00171">
    <property type="entry name" value="Aldedh"/>
    <property type="match status" value="1"/>
</dbReference>
<dbReference type="GO" id="GO:0009898">
    <property type="term" value="C:cytoplasmic side of plasma membrane"/>
    <property type="evidence" value="ECO:0007669"/>
    <property type="project" value="TreeGrafter"/>
</dbReference>
<dbReference type="EMBL" id="AAOA02000001">
    <property type="protein sequence ID" value="EAQ99125.2"/>
    <property type="molecule type" value="Genomic_DNA"/>
</dbReference>
<dbReference type="GO" id="GO:0003842">
    <property type="term" value="F:L-glutamate gamma-semialdehyde dehydrogenase activity"/>
    <property type="evidence" value="ECO:0007669"/>
    <property type="project" value="TreeGrafter"/>
</dbReference>
<dbReference type="InterPro" id="IPR016163">
    <property type="entry name" value="Ald_DH_C"/>
</dbReference>
<reference evidence="5 6" key="2">
    <citation type="journal article" date="2009" name="PLoS ONE">
        <title>The photosynthetic apparatus and its regulation in the aerobic gammaproteobacterium Congregibacter litoralis gen. nov., sp. nov.</title>
        <authorList>
            <person name="Spring S."/>
            <person name="Lunsdorf H."/>
            <person name="Fuchs B.M."/>
            <person name="Tindall B.J."/>
        </authorList>
    </citation>
    <scope>NUCLEOTIDE SEQUENCE [LARGE SCALE GENOMIC DNA]</scope>
    <source>
        <strain evidence="5">KT71</strain>
    </source>
</reference>
<dbReference type="InterPro" id="IPR050485">
    <property type="entry name" value="Proline_metab_enzyme"/>
</dbReference>
<dbReference type="Gene3D" id="3.40.309.10">
    <property type="entry name" value="Aldehyde Dehydrogenase, Chain A, domain 2"/>
    <property type="match status" value="1"/>
</dbReference>
<dbReference type="HOGENOM" id="CLU_036377_1_0_6"/>
<dbReference type="SUPFAM" id="SSF53720">
    <property type="entry name" value="ALDH-like"/>
    <property type="match status" value="1"/>
</dbReference>
<accession>A4A358</accession>
<dbReference type="CDD" id="cd07127">
    <property type="entry name" value="ALDH_PAD-PaaZ"/>
    <property type="match status" value="1"/>
</dbReference>
<evidence type="ECO:0000256" key="1">
    <source>
        <dbReference type="ARBA" id="ARBA00023002"/>
    </source>
</evidence>
<dbReference type="PANTHER" id="PTHR42862">
    <property type="entry name" value="DELTA-1-PYRROLINE-5-CARBOXYLATE DEHYDROGENASE 1, ISOFORM A-RELATED"/>
    <property type="match status" value="1"/>
</dbReference>
<evidence type="ECO:0000313" key="6">
    <source>
        <dbReference type="Proteomes" id="UP000019205"/>
    </source>
</evidence>
<keyword evidence="6" id="KW-1185">Reference proteome</keyword>
<dbReference type="InterPro" id="IPR016161">
    <property type="entry name" value="Ald_DH/histidinol_DH"/>
</dbReference>
<protein>
    <submittedName>
        <fullName evidence="5">Phenylacetic acid degradation protein paaN</fullName>
    </submittedName>
</protein>